<feature type="domain" description="CCAAT-binding factor" evidence="3">
    <location>
        <begin position="252"/>
        <end position="403"/>
    </location>
</feature>
<evidence type="ECO:0000256" key="2">
    <source>
        <dbReference type="SAM" id="MobiDB-lite"/>
    </source>
</evidence>
<gene>
    <name evidence="4" type="primary">NOC4</name>
    <name evidence="4" type="ORF">TSPGSL018_296</name>
</gene>
<dbReference type="InterPro" id="IPR005612">
    <property type="entry name" value="CCAAT-binding_factor"/>
</dbReference>
<comment type="similarity">
    <text evidence="1">Belongs to the CBF/MAK21 family.</text>
</comment>
<accession>A0A061SNT2</accession>
<dbReference type="GO" id="GO:0042254">
    <property type="term" value="P:ribosome biogenesis"/>
    <property type="evidence" value="ECO:0007669"/>
    <property type="project" value="InterPro"/>
</dbReference>
<dbReference type="AlphaFoldDB" id="A0A061SNT2"/>
<feature type="compositionally biased region" description="Gly residues" evidence="2">
    <location>
        <begin position="70"/>
        <end position="92"/>
    </location>
</feature>
<dbReference type="InterPro" id="IPR027193">
    <property type="entry name" value="Noc4"/>
</dbReference>
<organism evidence="4">
    <name type="scientific">Tetraselmis sp. GSL018</name>
    <dbReference type="NCBI Taxonomy" id="582737"/>
    <lineage>
        <taxon>Eukaryota</taxon>
        <taxon>Viridiplantae</taxon>
        <taxon>Chlorophyta</taxon>
        <taxon>core chlorophytes</taxon>
        <taxon>Chlorodendrophyceae</taxon>
        <taxon>Chlorodendrales</taxon>
        <taxon>Chlorodendraceae</taxon>
        <taxon>Tetraselmis</taxon>
    </lineage>
</organism>
<evidence type="ECO:0000256" key="1">
    <source>
        <dbReference type="ARBA" id="ARBA00007797"/>
    </source>
</evidence>
<name>A0A061SNT2_9CHLO</name>
<dbReference type="PANTHER" id="PTHR12455">
    <property type="entry name" value="NUCLEOLAR COMPLEX PROTEIN 4"/>
    <property type="match status" value="1"/>
</dbReference>
<dbReference type="EMBL" id="GBEZ01000134">
    <property type="protein sequence ID" value="JAC84724.1"/>
    <property type="molecule type" value="Transcribed_RNA"/>
</dbReference>
<dbReference type="GO" id="GO:0030692">
    <property type="term" value="C:Noc4p-Nop14p complex"/>
    <property type="evidence" value="ECO:0007669"/>
    <property type="project" value="TreeGrafter"/>
</dbReference>
<dbReference type="Pfam" id="PF03914">
    <property type="entry name" value="CBF"/>
    <property type="match status" value="1"/>
</dbReference>
<feature type="compositionally biased region" description="Basic and acidic residues" evidence="2">
    <location>
        <begin position="168"/>
        <end position="178"/>
    </location>
</feature>
<dbReference type="GO" id="GO:0032040">
    <property type="term" value="C:small-subunit processome"/>
    <property type="evidence" value="ECO:0007669"/>
    <property type="project" value="TreeGrafter"/>
</dbReference>
<protein>
    <submittedName>
        <fullName evidence="4">U3 small nucleolar RNA-associated protein 19</fullName>
    </submittedName>
</protein>
<feature type="region of interest" description="Disordered" evidence="2">
    <location>
        <begin position="66"/>
        <end position="99"/>
    </location>
</feature>
<dbReference type="PANTHER" id="PTHR12455:SF0">
    <property type="entry name" value="NUCLEOLAR COMPLEX PROTEIN 4 HOMOLOG"/>
    <property type="match status" value="1"/>
</dbReference>
<proteinExistence type="inferred from homology"/>
<evidence type="ECO:0000259" key="3">
    <source>
        <dbReference type="Pfam" id="PF03914"/>
    </source>
</evidence>
<sequence length="471" mass="51759">MALMEFVRGEEPGAFRGALFTSALEAVLRSSAFSGTFLGALSNKFLQFADVRYFVLQAVHSVASSLSDGAGDGGSDGGKAGSTSRGAGGGRGAHGHAAPPDEVARNCFDLLCAVAATMGARPRKLSAQEQILLQALGQDPPEAEQRLLSWCGGLEANVVAAVPSKKGRAGDKRKRDEEGGGGAVRRSKWASPKLQRRAFSQAWLAFLRMDLPQDIHRKVLLKLPTVVIPNLTNPLLLSDFLTRMLDQSGLIAVLALNGLFLLVTQHGLEYPNFYKRLYGLLTADVFKVKHRVQFFKLVDAFLSSSLVPAYTAASFAKRFARLALFLSPAAALIAMGFVHNLIRRHPSCLVLLHRPSAIEESANDEDVFQMSCEDPAETRAIESSLWEIATLKAHYNPDVARMATMMLEKDITDRRKTAEIDIETLTCQSYSSMVEAELKRRLKRVPIAFYPNPPRKLFDDEMQTFFPGWRM</sequence>
<reference evidence="4" key="1">
    <citation type="submission" date="2014-05" db="EMBL/GenBank/DDBJ databases">
        <title>The transcriptome of the halophilic microalga Tetraselmis sp. GSL018 isolated from the Great Salt Lake, Utah.</title>
        <authorList>
            <person name="Jinkerson R.E."/>
            <person name="D'Adamo S."/>
            <person name="Posewitz M.C."/>
        </authorList>
    </citation>
    <scope>NUCLEOTIDE SEQUENCE</scope>
    <source>
        <strain evidence="4">GSL018</strain>
    </source>
</reference>
<feature type="region of interest" description="Disordered" evidence="2">
    <location>
        <begin position="165"/>
        <end position="189"/>
    </location>
</feature>
<evidence type="ECO:0000313" key="4">
    <source>
        <dbReference type="EMBL" id="JAC84724.1"/>
    </source>
</evidence>